<protein>
    <submittedName>
        <fullName evidence="1">9923_t:CDS:1</fullName>
    </submittedName>
</protein>
<evidence type="ECO:0000313" key="2">
    <source>
        <dbReference type="Proteomes" id="UP000789396"/>
    </source>
</evidence>
<accession>A0A9N9G6M7</accession>
<name>A0A9N9G6M7_9GLOM</name>
<comment type="caution">
    <text evidence="1">The sequence shown here is derived from an EMBL/GenBank/DDBJ whole genome shotgun (WGS) entry which is preliminary data.</text>
</comment>
<dbReference type="AlphaFoldDB" id="A0A9N9G6M7"/>
<gene>
    <name evidence="1" type="ORF">RFULGI_LOCUS5853</name>
</gene>
<evidence type="ECO:0000313" key="1">
    <source>
        <dbReference type="EMBL" id="CAG8581067.1"/>
    </source>
</evidence>
<dbReference type="EMBL" id="CAJVPZ010007027">
    <property type="protein sequence ID" value="CAG8581067.1"/>
    <property type="molecule type" value="Genomic_DNA"/>
</dbReference>
<reference evidence="1" key="1">
    <citation type="submission" date="2021-06" db="EMBL/GenBank/DDBJ databases">
        <authorList>
            <person name="Kallberg Y."/>
            <person name="Tangrot J."/>
            <person name="Rosling A."/>
        </authorList>
    </citation>
    <scope>NUCLEOTIDE SEQUENCE</scope>
    <source>
        <strain evidence="1">IN212</strain>
    </source>
</reference>
<organism evidence="1 2">
    <name type="scientific">Racocetra fulgida</name>
    <dbReference type="NCBI Taxonomy" id="60492"/>
    <lineage>
        <taxon>Eukaryota</taxon>
        <taxon>Fungi</taxon>
        <taxon>Fungi incertae sedis</taxon>
        <taxon>Mucoromycota</taxon>
        <taxon>Glomeromycotina</taxon>
        <taxon>Glomeromycetes</taxon>
        <taxon>Diversisporales</taxon>
        <taxon>Gigasporaceae</taxon>
        <taxon>Racocetra</taxon>
    </lineage>
</organism>
<sequence length="165" mass="19711">MSIDTLSKEIVGPFEFGKFREIEKKYTKRKKQDINELKADEFQGTIDGNKMLEDGKTPLEIFRKNKNKIPYCKSYEGQDFVLLDKFYTKIDWNDLVTLYNDTNETVKQKYKGFIPFTSKYIIMTAQKLPNEAYNFGNHQSEDIIQCDFVYYQEEFPEYNFSKIYK</sequence>
<dbReference type="Proteomes" id="UP000789396">
    <property type="component" value="Unassembled WGS sequence"/>
</dbReference>
<proteinExistence type="predicted"/>
<dbReference type="OrthoDB" id="2418789at2759"/>
<keyword evidence="2" id="KW-1185">Reference proteome</keyword>
<feature type="non-terminal residue" evidence="1">
    <location>
        <position position="1"/>
    </location>
</feature>